<dbReference type="OrthoDB" id="7960540at2"/>
<sequence>MINQQQFQEIGEWLSNQPVIAGDVDQQLRKRYSDIHFTYCMDDDVIGARPVYEHAGFNLYLVDSSNHCLRFTQDMEVASGLVVAEIEDV</sequence>
<dbReference type="Proteomes" id="UP000094769">
    <property type="component" value="Unassembled WGS sequence"/>
</dbReference>
<feature type="domain" description="DUF6129" evidence="1">
    <location>
        <begin position="27"/>
        <end position="74"/>
    </location>
</feature>
<evidence type="ECO:0000313" key="3">
    <source>
        <dbReference type="Proteomes" id="UP000094769"/>
    </source>
</evidence>
<accession>A0A7Z1AF92</accession>
<gene>
    <name evidence="2" type="ORF">CODIS_20420</name>
</gene>
<dbReference type="EMBL" id="MARB01000010">
    <property type="protein sequence ID" value="ODJ87627.1"/>
    <property type="molecule type" value="Genomic_DNA"/>
</dbReference>
<dbReference type="RefSeq" id="WP_069124648.1">
    <property type="nucleotide sequence ID" value="NZ_MARB01000010.1"/>
</dbReference>
<dbReference type="AlphaFoldDB" id="A0A7Z1AF92"/>
<evidence type="ECO:0000259" key="1">
    <source>
        <dbReference type="Pfam" id="PF19624"/>
    </source>
</evidence>
<reference evidence="2 3" key="1">
    <citation type="submission" date="2016-06" db="EMBL/GenBank/DDBJ databases">
        <title>Genome sequence of endosymbiont of Candidatus Endolucinida thiodiazotropha.</title>
        <authorList>
            <person name="Poehlein A."/>
            <person name="Koenig S."/>
            <person name="Heiden S.E."/>
            <person name="Thuermer A."/>
            <person name="Voget S."/>
            <person name="Daniel R."/>
            <person name="Markert S."/>
            <person name="Gros O."/>
            <person name="Schweder T."/>
        </authorList>
    </citation>
    <scope>NUCLEOTIDE SEQUENCE [LARGE SCALE GENOMIC DNA]</scope>
    <source>
        <strain evidence="2 3">COS</strain>
    </source>
</reference>
<comment type="caution">
    <text evidence="2">The sequence shown here is derived from an EMBL/GenBank/DDBJ whole genome shotgun (WGS) entry which is preliminary data.</text>
</comment>
<keyword evidence="3" id="KW-1185">Reference proteome</keyword>
<name>A0A7Z1AF92_9GAMM</name>
<dbReference type="InterPro" id="IPR046132">
    <property type="entry name" value="DUF6129"/>
</dbReference>
<organism evidence="2 3">
    <name type="scientific">Candidatus Thiodiazotropha endolucinida</name>
    <dbReference type="NCBI Taxonomy" id="1655433"/>
    <lineage>
        <taxon>Bacteria</taxon>
        <taxon>Pseudomonadati</taxon>
        <taxon>Pseudomonadota</taxon>
        <taxon>Gammaproteobacteria</taxon>
        <taxon>Chromatiales</taxon>
        <taxon>Sedimenticolaceae</taxon>
        <taxon>Candidatus Thiodiazotropha</taxon>
    </lineage>
</organism>
<protein>
    <recommendedName>
        <fullName evidence="1">DUF6129 domain-containing protein</fullName>
    </recommendedName>
</protein>
<proteinExistence type="predicted"/>
<dbReference type="Pfam" id="PF19624">
    <property type="entry name" value="DUF6129"/>
    <property type="match status" value="1"/>
</dbReference>
<evidence type="ECO:0000313" key="2">
    <source>
        <dbReference type="EMBL" id="ODJ87627.1"/>
    </source>
</evidence>